<dbReference type="EMBL" id="CATQJA010002636">
    <property type="protein sequence ID" value="CAJ0575219.1"/>
    <property type="molecule type" value="Genomic_DNA"/>
</dbReference>
<evidence type="ECO:0000256" key="3">
    <source>
        <dbReference type="SAM" id="SignalP"/>
    </source>
</evidence>
<feature type="compositionally biased region" description="Basic and acidic residues" evidence="1">
    <location>
        <begin position="113"/>
        <end position="151"/>
    </location>
</feature>
<dbReference type="Proteomes" id="UP001177023">
    <property type="component" value="Unassembled WGS sequence"/>
</dbReference>
<feature type="transmembrane region" description="Helical" evidence="2">
    <location>
        <begin position="47"/>
        <end position="72"/>
    </location>
</feature>
<feature type="chain" id="PRO_5041384124" evidence="3">
    <location>
        <begin position="29"/>
        <end position="336"/>
    </location>
</feature>
<evidence type="ECO:0000256" key="2">
    <source>
        <dbReference type="SAM" id="Phobius"/>
    </source>
</evidence>
<evidence type="ECO:0000256" key="1">
    <source>
        <dbReference type="SAM" id="MobiDB-lite"/>
    </source>
</evidence>
<keyword evidence="3" id="KW-0732">Signal</keyword>
<feature type="compositionally biased region" description="Basic and acidic residues" evidence="1">
    <location>
        <begin position="295"/>
        <end position="313"/>
    </location>
</feature>
<feature type="compositionally biased region" description="Polar residues" evidence="1">
    <location>
        <begin position="255"/>
        <end position="283"/>
    </location>
</feature>
<feature type="non-terminal residue" evidence="4">
    <location>
        <position position="336"/>
    </location>
</feature>
<reference evidence="4" key="1">
    <citation type="submission" date="2023-06" db="EMBL/GenBank/DDBJ databases">
        <authorList>
            <person name="Delattre M."/>
        </authorList>
    </citation>
    <scope>NUCLEOTIDE SEQUENCE</scope>
    <source>
        <strain evidence="4">AF72</strain>
    </source>
</reference>
<proteinExistence type="predicted"/>
<evidence type="ECO:0000313" key="5">
    <source>
        <dbReference type="Proteomes" id="UP001177023"/>
    </source>
</evidence>
<protein>
    <submittedName>
        <fullName evidence="4">Uncharacterized protein</fullName>
    </submittedName>
</protein>
<feature type="compositionally biased region" description="Basic residues" evidence="1">
    <location>
        <begin position="325"/>
        <end position="336"/>
    </location>
</feature>
<feature type="region of interest" description="Disordered" evidence="1">
    <location>
        <begin position="113"/>
        <end position="177"/>
    </location>
</feature>
<keyword evidence="2" id="KW-1133">Transmembrane helix</keyword>
<dbReference type="AlphaFoldDB" id="A0AA36G466"/>
<keyword evidence="2" id="KW-0812">Transmembrane</keyword>
<feature type="region of interest" description="Disordered" evidence="1">
    <location>
        <begin position="194"/>
        <end position="336"/>
    </location>
</feature>
<organism evidence="4 5">
    <name type="scientific">Mesorhabditis spiculigera</name>
    <dbReference type="NCBI Taxonomy" id="96644"/>
    <lineage>
        <taxon>Eukaryota</taxon>
        <taxon>Metazoa</taxon>
        <taxon>Ecdysozoa</taxon>
        <taxon>Nematoda</taxon>
        <taxon>Chromadorea</taxon>
        <taxon>Rhabditida</taxon>
        <taxon>Rhabditina</taxon>
        <taxon>Rhabditomorpha</taxon>
        <taxon>Rhabditoidea</taxon>
        <taxon>Rhabditidae</taxon>
        <taxon>Mesorhabditinae</taxon>
        <taxon>Mesorhabditis</taxon>
    </lineage>
</organism>
<gene>
    <name evidence="4" type="ORF">MSPICULIGERA_LOCUS13534</name>
</gene>
<feature type="signal peptide" evidence="3">
    <location>
        <begin position="1"/>
        <end position="28"/>
    </location>
</feature>
<accession>A0AA36G466</accession>
<keyword evidence="2" id="KW-0472">Membrane</keyword>
<name>A0AA36G466_9BILA</name>
<evidence type="ECO:0000313" key="4">
    <source>
        <dbReference type="EMBL" id="CAJ0575219.1"/>
    </source>
</evidence>
<sequence length="336" mass="37179">MWPSLGRMASSATAILLLAAVLWAPTDAATEEPSTTVVVPEFSLEDGFTYIAVPVLAVLAVLCGAFTALCVFKRQDRAIDVELARKADRETMAAYHLKWEVEDRVREMRRAEEAEKRKQEDEKRKQERDKRKADTEKPTKEEDKLKKEKDVVIPPPKAPEPRRPPRPRAIGRPFPVGKIDYEDRLRALVAKQLAKVPLAKTQSYKENDLSGQNKASTEKPASGQKPPSGKAGAKKSGKGSGKKSNQGKGSGRVGRTQSISKEISVTPPSSDSLKVPVTITQKRANVIAVPLDLIRSIEEKEKEDEKREEKEDLGATQIENTSKTPSRKKPATSKRP</sequence>
<feature type="compositionally biased region" description="Basic residues" evidence="1">
    <location>
        <begin position="232"/>
        <end position="241"/>
    </location>
</feature>
<keyword evidence="5" id="KW-1185">Reference proteome</keyword>
<comment type="caution">
    <text evidence="4">The sequence shown here is derived from an EMBL/GenBank/DDBJ whole genome shotgun (WGS) entry which is preliminary data.</text>
</comment>